<evidence type="ECO:0000313" key="3">
    <source>
        <dbReference type="Proteomes" id="UP000045706"/>
    </source>
</evidence>
<protein>
    <submittedName>
        <fullName evidence="2">Uncharacterized protein</fullName>
    </submittedName>
</protein>
<dbReference type="EMBL" id="CVQI01001891">
    <property type="protein sequence ID" value="CRK11029.1"/>
    <property type="molecule type" value="Genomic_DNA"/>
</dbReference>
<sequence>GTELRREAERRKPATANERSFKRKTHTIIEMGWLDGWWSDAPKTSDPLASIDPKVREFLQRESPVKYNTASSTPSETKPFTEATAPQAPVDNSARSLVPKESLFQDGRYAHLWNGYKPQGEIEAESKTDHEKLMDVLEGYKDRKYNLGRAALENCAIQQEEWINCMKNGAWEDRLQMCRKQVQRFERCYTMQTRLLKALGYKSIVDRPAHVDEDIQMHADSLYVRMIDQEKAIKGAEERGLPAPEFKNIFPKPENAIEPGAELRKSWDEQLDKLPAAERATEEAALRADFQAKAAVAKDVQKLWGEQAAARKAREAGGQTSIAEKVTDIFRFR</sequence>
<dbReference type="AlphaFoldDB" id="A0A0G4KMP0"/>
<feature type="non-terminal residue" evidence="2">
    <location>
        <position position="1"/>
    </location>
</feature>
<feature type="compositionally biased region" description="Polar residues" evidence="1">
    <location>
        <begin position="66"/>
        <end position="78"/>
    </location>
</feature>
<evidence type="ECO:0000313" key="2">
    <source>
        <dbReference type="EMBL" id="CRK11029.1"/>
    </source>
</evidence>
<proteinExistence type="predicted"/>
<gene>
    <name evidence="2" type="ORF">BN1723_009236</name>
</gene>
<name>A0A0G4KMP0_VERLO</name>
<feature type="compositionally biased region" description="Basic and acidic residues" evidence="1">
    <location>
        <begin position="1"/>
        <end position="12"/>
    </location>
</feature>
<evidence type="ECO:0000256" key="1">
    <source>
        <dbReference type="SAM" id="MobiDB-lite"/>
    </source>
</evidence>
<accession>A0A0G4KMP0</accession>
<dbReference type="Proteomes" id="UP000045706">
    <property type="component" value="Unassembled WGS sequence"/>
</dbReference>
<feature type="region of interest" description="Disordered" evidence="1">
    <location>
        <begin position="1"/>
        <end position="22"/>
    </location>
</feature>
<feature type="region of interest" description="Disordered" evidence="1">
    <location>
        <begin position="62"/>
        <end position="89"/>
    </location>
</feature>
<reference evidence="3" key="1">
    <citation type="submission" date="2015-05" db="EMBL/GenBank/DDBJ databases">
        <authorList>
            <person name="Fogelqvist Johan"/>
        </authorList>
    </citation>
    <scope>NUCLEOTIDE SEQUENCE [LARGE SCALE GENOMIC DNA]</scope>
</reference>
<organism evidence="2 3">
    <name type="scientific">Verticillium longisporum</name>
    <name type="common">Verticillium dahliae var. longisporum</name>
    <dbReference type="NCBI Taxonomy" id="100787"/>
    <lineage>
        <taxon>Eukaryota</taxon>
        <taxon>Fungi</taxon>
        <taxon>Dikarya</taxon>
        <taxon>Ascomycota</taxon>
        <taxon>Pezizomycotina</taxon>
        <taxon>Sordariomycetes</taxon>
        <taxon>Hypocreomycetidae</taxon>
        <taxon>Glomerellales</taxon>
        <taxon>Plectosphaerellaceae</taxon>
        <taxon>Verticillium</taxon>
    </lineage>
</organism>